<keyword evidence="11" id="KW-1185">Reference proteome</keyword>
<comment type="pathway">
    <text evidence="2">Glycan metabolism; L-arabinan degradation.</text>
</comment>
<reference evidence="11" key="1">
    <citation type="submission" date="2017-12" db="EMBL/GenBank/DDBJ databases">
        <authorList>
            <consortium name="DOE Joint Genome Institute"/>
            <person name="Mondo S.J."/>
            <person name="Kjaerbolling I."/>
            <person name="Vesth T.C."/>
            <person name="Frisvad J.C."/>
            <person name="Nybo J.L."/>
            <person name="Theobald S."/>
            <person name="Kuo A."/>
            <person name="Bowyer P."/>
            <person name="Matsuda Y."/>
            <person name="Lyhne E.K."/>
            <person name="Kogle M.E."/>
            <person name="Clum A."/>
            <person name="Lipzen A."/>
            <person name="Salamov A."/>
            <person name="Ngan C.Y."/>
            <person name="Daum C."/>
            <person name="Chiniquy J."/>
            <person name="Barry K."/>
            <person name="LaButti K."/>
            <person name="Haridas S."/>
            <person name="Simmons B.A."/>
            <person name="Magnuson J.K."/>
            <person name="Mortensen U.H."/>
            <person name="Larsen T.O."/>
            <person name="Grigoriev I.V."/>
            <person name="Baker S.E."/>
            <person name="Andersen M.R."/>
            <person name="Nordberg H.P."/>
            <person name="Cantor M.N."/>
            <person name="Hua S.X."/>
        </authorList>
    </citation>
    <scope>NUCLEOTIDE SEQUENCE [LARGE SCALE GENOMIC DNA]</scope>
    <source>
        <strain evidence="11">IBT 19404</strain>
    </source>
</reference>
<dbReference type="AlphaFoldDB" id="A0A2J5I4E3"/>
<evidence type="ECO:0000256" key="8">
    <source>
        <dbReference type="ARBA" id="ARBA00023295"/>
    </source>
</evidence>
<evidence type="ECO:0000256" key="4">
    <source>
        <dbReference type="ARBA" id="ARBA00012670"/>
    </source>
</evidence>
<dbReference type="GO" id="GO:0046556">
    <property type="term" value="F:alpha-L-arabinofuranosidase activity"/>
    <property type="evidence" value="ECO:0007669"/>
    <property type="project" value="UniProtKB-EC"/>
</dbReference>
<organism evidence="10 11">
    <name type="scientific">Aspergillus taichungensis</name>
    <dbReference type="NCBI Taxonomy" id="482145"/>
    <lineage>
        <taxon>Eukaryota</taxon>
        <taxon>Fungi</taxon>
        <taxon>Dikarya</taxon>
        <taxon>Ascomycota</taxon>
        <taxon>Pezizomycotina</taxon>
        <taxon>Eurotiomycetes</taxon>
        <taxon>Eurotiomycetidae</taxon>
        <taxon>Eurotiales</taxon>
        <taxon>Aspergillaceae</taxon>
        <taxon>Aspergillus</taxon>
        <taxon>Aspergillus subgen. Circumdati</taxon>
    </lineage>
</organism>
<evidence type="ECO:0000256" key="5">
    <source>
        <dbReference type="ARBA" id="ARBA00022729"/>
    </source>
</evidence>
<evidence type="ECO:0000256" key="1">
    <source>
        <dbReference type="ARBA" id="ARBA00001462"/>
    </source>
</evidence>
<dbReference type="InterPro" id="IPR010720">
    <property type="entry name" value="Alpha-L-AF_C"/>
</dbReference>
<dbReference type="EC" id="3.2.1.55" evidence="4"/>
<dbReference type="PANTHER" id="PTHR31776">
    <property type="entry name" value="ALPHA-L-ARABINOFURANOSIDASE 1"/>
    <property type="match status" value="1"/>
</dbReference>
<keyword evidence="5" id="KW-0732">Signal</keyword>
<keyword evidence="7" id="KW-0325">Glycoprotein</keyword>
<proteinExistence type="inferred from homology"/>
<dbReference type="PANTHER" id="PTHR31776:SF0">
    <property type="entry name" value="ALPHA-L-ARABINOFURANOSIDASE 1"/>
    <property type="match status" value="1"/>
</dbReference>
<keyword evidence="6" id="KW-0378">Hydrolase</keyword>
<gene>
    <name evidence="10" type="ORF">BDW42DRAFT_199244</name>
</gene>
<dbReference type="InterPro" id="IPR055235">
    <property type="entry name" value="ASD1_cat"/>
</dbReference>
<dbReference type="Pfam" id="PF22848">
    <property type="entry name" value="ASD1_dom"/>
    <property type="match status" value="1"/>
</dbReference>
<dbReference type="InterPro" id="IPR017853">
    <property type="entry name" value="GH"/>
</dbReference>
<dbReference type="SMART" id="SM00813">
    <property type="entry name" value="Alpha-L-AF_C"/>
    <property type="match status" value="1"/>
</dbReference>
<sequence length="633" mass="70494">MPANYPLCMVAAMSGVPAWSHGVALGERAHLDARDTSQPPVDLTVWDHGGNESSPVLYGIMFEVTNKSGDGGIHGQLLRNNGFQGDDPGLLAYAPIGNVDIDQDTDNPVSKAITSSLKLSVSEGETAFVGFANQGYNGVPVMNETYTSEFWMKGDYEGEITLQLVGSTNGEVYANHNLTVRSTVDKFTPWETKFNSTASQDGDNEWRLLVDGNKVAGSALNFGLVQLFPPTFHSRKNGLRDDVAKVVEDLRPSFLRFPGGNNIEGLKVNNRWKWNETIGPVVDRPGRQSLDEYMYWCEDMGMEPFLILWNGKSYDEILTGPDLDPYIEDALNELEYLTGPPDSIYGKLRAENGREEPWKLKYVGIGNEDDYTGGCETHPERFTQFYNVLRERYPDLILIASTMEPDCLPEELPKPLILDQHYYRKPDELVAMFDYWDNQPRDQPVIVGEFGARNFTEPDGVFWTFMQMACSEAAHMIGIERNSDIIKMAAYAPLLQHYGFTQWSPTMIGLDSSPGSLTLSTSYYVQQLFSTNRGSTILPVNTTTPFGPLYWGASKNDESYIVKLANYGDEERTIAINVPETTSGTLHKLEGPKETANLPHDVQILPQEQAIDNSDGSYEIKMAAWGVAVLVVS</sequence>
<comment type="similarity">
    <text evidence="3">Belongs to the glycosyl hydrolase 51 family.</text>
</comment>
<evidence type="ECO:0000313" key="10">
    <source>
        <dbReference type="EMBL" id="PLN84783.1"/>
    </source>
</evidence>
<dbReference type="OrthoDB" id="406864at2759"/>
<keyword evidence="8" id="KW-0326">Glycosidase</keyword>
<dbReference type="Proteomes" id="UP000235023">
    <property type="component" value="Unassembled WGS sequence"/>
</dbReference>
<evidence type="ECO:0000313" key="11">
    <source>
        <dbReference type="Proteomes" id="UP000235023"/>
    </source>
</evidence>
<dbReference type="GO" id="GO:0031222">
    <property type="term" value="P:arabinan catabolic process"/>
    <property type="evidence" value="ECO:0007669"/>
    <property type="project" value="UniProtKB-UniPathway"/>
</dbReference>
<feature type="domain" description="Alpha-L-arabinofuranosidase C-terminal" evidence="9">
    <location>
        <begin position="448"/>
        <end position="626"/>
    </location>
</feature>
<dbReference type="EMBL" id="KZ559509">
    <property type="protein sequence ID" value="PLN84783.1"/>
    <property type="molecule type" value="Genomic_DNA"/>
</dbReference>
<dbReference type="UniPathway" id="UPA00667"/>
<dbReference type="Gene3D" id="3.20.20.80">
    <property type="entry name" value="Glycosidases"/>
    <property type="match status" value="1"/>
</dbReference>
<dbReference type="InterPro" id="IPR051563">
    <property type="entry name" value="Glycosyl_Hydrolase_51"/>
</dbReference>
<evidence type="ECO:0000259" key="9">
    <source>
        <dbReference type="SMART" id="SM00813"/>
    </source>
</evidence>
<comment type="catalytic activity">
    <reaction evidence="1">
        <text>Hydrolysis of terminal non-reducing alpha-L-arabinofuranoside residues in alpha-L-arabinosides.</text>
        <dbReference type="EC" id="3.2.1.55"/>
    </reaction>
</comment>
<dbReference type="GO" id="GO:0046373">
    <property type="term" value="P:L-arabinose metabolic process"/>
    <property type="evidence" value="ECO:0007669"/>
    <property type="project" value="InterPro"/>
</dbReference>
<evidence type="ECO:0000256" key="2">
    <source>
        <dbReference type="ARBA" id="ARBA00004834"/>
    </source>
</evidence>
<dbReference type="Pfam" id="PF06964">
    <property type="entry name" value="Alpha-L-AF_C"/>
    <property type="match status" value="1"/>
</dbReference>
<evidence type="ECO:0000256" key="3">
    <source>
        <dbReference type="ARBA" id="ARBA00007186"/>
    </source>
</evidence>
<protein>
    <recommendedName>
        <fullName evidence="4">non-reducing end alpha-L-arabinofuranosidase</fullName>
        <ecNumber evidence="4">3.2.1.55</ecNumber>
    </recommendedName>
</protein>
<evidence type="ECO:0000256" key="7">
    <source>
        <dbReference type="ARBA" id="ARBA00023180"/>
    </source>
</evidence>
<accession>A0A2J5I4E3</accession>
<dbReference type="SUPFAM" id="SSF51445">
    <property type="entry name" value="(Trans)glycosidases"/>
    <property type="match status" value="1"/>
</dbReference>
<name>A0A2J5I4E3_9EURO</name>
<evidence type="ECO:0000256" key="6">
    <source>
        <dbReference type="ARBA" id="ARBA00022801"/>
    </source>
</evidence>